<accession>A0A1B2I4G1</accession>
<dbReference type="SUPFAM" id="SSF52402">
    <property type="entry name" value="Adenine nucleotide alpha hydrolases-like"/>
    <property type="match status" value="1"/>
</dbReference>
<gene>
    <name evidence="3" type="ORF">BED41_07070</name>
</gene>
<keyword evidence="4" id="KW-1185">Reference proteome</keyword>
<dbReference type="InterPro" id="IPR011063">
    <property type="entry name" value="TilS/TtcA_N"/>
</dbReference>
<dbReference type="Pfam" id="PF01171">
    <property type="entry name" value="ATP_bind_3"/>
    <property type="match status" value="1"/>
</dbReference>
<dbReference type="Gene3D" id="3.40.50.620">
    <property type="entry name" value="HUPs"/>
    <property type="match status" value="1"/>
</dbReference>
<dbReference type="STRING" id="1197717.BED41_07070"/>
<dbReference type="KEGG" id="cpor:BED41_07070"/>
<dbReference type="PANTHER" id="PTHR43686">
    <property type="entry name" value="SULFURTRANSFERASE-RELATED"/>
    <property type="match status" value="1"/>
</dbReference>
<protein>
    <submittedName>
        <fullName evidence="3">tRNA 2-thiocytidine(32) synthetase TtcA</fullName>
    </submittedName>
</protein>
<evidence type="ECO:0000256" key="1">
    <source>
        <dbReference type="ARBA" id="ARBA00022679"/>
    </source>
</evidence>
<dbReference type="InterPro" id="IPR035107">
    <property type="entry name" value="tRNA_thiolation_TtcA_Ctu1"/>
</dbReference>
<feature type="domain" description="tRNA(Ile)-lysidine/2-thiocytidine synthase N-terminal" evidence="2">
    <location>
        <begin position="35"/>
        <end position="189"/>
    </location>
</feature>
<reference evidence="3" key="1">
    <citation type="submission" date="2016-08" db="EMBL/GenBank/DDBJ databases">
        <title>Complete genome of Cloacibacillus porcorum.</title>
        <authorList>
            <person name="Looft T."/>
            <person name="Bayles D.O."/>
            <person name="Alt D.P."/>
        </authorList>
    </citation>
    <scope>NUCLEOTIDE SEQUENCE [LARGE SCALE GENOMIC DNA]</scope>
    <source>
        <strain evidence="3">CL-84</strain>
    </source>
</reference>
<dbReference type="CDD" id="cd24138">
    <property type="entry name" value="TtcA-like"/>
    <property type="match status" value="1"/>
</dbReference>
<name>A0A1B2I4G1_9BACT</name>
<dbReference type="GO" id="GO:0008033">
    <property type="term" value="P:tRNA processing"/>
    <property type="evidence" value="ECO:0007669"/>
    <property type="project" value="InterPro"/>
</dbReference>
<sequence>MKQDFEELYPLSKKLSRFTGEAIRDYNMIRPDDSILIGLSGGKDSLLLALALAILKKRSPVRFSLRACLIDQSNGAMEPERLAEYMAALGIPLTIVKHPTYQIMKEREERSPCSLCANMRRGILANQAKELACGVIALGHHKDDAAETVLMNLFYGGRFKCFHPHLYMSRTRMRVIRPFVYIEERQIRLEAERLSLPVISSCCPYGDKSKRKSTKEIVAALEREMPELKSNIVHALRHLKENESWPAGMLNE</sequence>
<dbReference type="InterPro" id="IPR014729">
    <property type="entry name" value="Rossmann-like_a/b/a_fold"/>
</dbReference>
<organism evidence="3 4">
    <name type="scientific">Cloacibacillus porcorum</name>
    <dbReference type="NCBI Taxonomy" id="1197717"/>
    <lineage>
        <taxon>Bacteria</taxon>
        <taxon>Thermotogati</taxon>
        <taxon>Synergistota</taxon>
        <taxon>Synergistia</taxon>
        <taxon>Synergistales</taxon>
        <taxon>Synergistaceae</taxon>
        <taxon>Cloacibacillus</taxon>
    </lineage>
</organism>
<keyword evidence="1" id="KW-0808">Transferase</keyword>
<dbReference type="AlphaFoldDB" id="A0A1B2I4G1"/>
<dbReference type="PANTHER" id="PTHR43686:SF1">
    <property type="entry name" value="AMINOTRAN_5 DOMAIN-CONTAINING PROTEIN"/>
    <property type="match status" value="1"/>
</dbReference>
<proteinExistence type="predicted"/>
<dbReference type="PIRSF" id="PIRSF004976">
    <property type="entry name" value="ATPase_YdaO"/>
    <property type="match status" value="1"/>
</dbReference>
<dbReference type="Proteomes" id="UP000093044">
    <property type="component" value="Chromosome"/>
</dbReference>
<evidence type="ECO:0000313" key="4">
    <source>
        <dbReference type="Proteomes" id="UP000093044"/>
    </source>
</evidence>
<evidence type="ECO:0000259" key="2">
    <source>
        <dbReference type="Pfam" id="PF01171"/>
    </source>
</evidence>
<dbReference type="EMBL" id="CP016757">
    <property type="protein sequence ID" value="ANZ44864.1"/>
    <property type="molecule type" value="Genomic_DNA"/>
</dbReference>
<evidence type="ECO:0000313" key="3">
    <source>
        <dbReference type="EMBL" id="ANZ44864.1"/>
    </source>
</evidence>
<dbReference type="GO" id="GO:0016740">
    <property type="term" value="F:transferase activity"/>
    <property type="evidence" value="ECO:0007669"/>
    <property type="project" value="UniProtKB-KW"/>
</dbReference>